<evidence type="ECO:0000256" key="7">
    <source>
        <dbReference type="SAM" id="Phobius"/>
    </source>
</evidence>
<dbReference type="PRINTS" id="PR00781">
    <property type="entry name" value="LIPOSIGPTASE"/>
</dbReference>
<keyword evidence="6 7" id="KW-0472">Membrane</keyword>
<keyword evidence="3 7" id="KW-0812">Transmembrane</keyword>
<dbReference type="EMBL" id="UINC01003055">
    <property type="protein sequence ID" value="SVA02913.1"/>
    <property type="molecule type" value="Genomic_DNA"/>
</dbReference>
<name>A0A381SNP7_9ZZZZ</name>
<dbReference type="PANTHER" id="PTHR33695">
    <property type="entry name" value="LIPOPROTEIN SIGNAL PEPTIDASE"/>
    <property type="match status" value="1"/>
</dbReference>
<gene>
    <name evidence="8" type="ORF">METZ01_LOCUS55767</name>
</gene>
<evidence type="ECO:0000256" key="1">
    <source>
        <dbReference type="ARBA" id="ARBA00022475"/>
    </source>
</evidence>
<dbReference type="GO" id="GO:0006508">
    <property type="term" value="P:proteolysis"/>
    <property type="evidence" value="ECO:0007669"/>
    <property type="project" value="UniProtKB-KW"/>
</dbReference>
<sequence length="141" mass="15082">VVGTTVLVVDQLTKWWASEVLADQTIDIFWTLRLRLVFNTGAAFSRGEGLGPILAVLVLVVIVLLVRQGAATVDPVARVAVGAIVGGAIGNLSDRAFRDDAGFLGGAVVDFVDLQWWPVFNLADATIVVAGGLVVWRGWRR</sequence>
<proteinExistence type="inferred from homology"/>
<evidence type="ECO:0000256" key="5">
    <source>
        <dbReference type="ARBA" id="ARBA00022989"/>
    </source>
</evidence>
<dbReference type="GO" id="GO:0004190">
    <property type="term" value="F:aspartic-type endopeptidase activity"/>
    <property type="evidence" value="ECO:0007669"/>
    <property type="project" value="InterPro"/>
</dbReference>
<evidence type="ECO:0000313" key="8">
    <source>
        <dbReference type="EMBL" id="SVA02913.1"/>
    </source>
</evidence>
<dbReference type="Pfam" id="PF01252">
    <property type="entry name" value="Peptidase_A8"/>
    <property type="match status" value="1"/>
</dbReference>
<reference evidence="8" key="1">
    <citation type="submission" date="2018-05" db="EMBL/GenBank/DDBJ databases">
        <authorList>
            <person name="Lanie J.A."/>
            <person name="Ng W.-L."/>
            <person name="Kazmierczak K.M."/>
            <person name="Andrzejewski T.M."/>
            <person name="Davidsen T.M."/>
            <person name="Wayne K.J."/>
            <person name="Tettelin H."/>
            <person name="Glass J.I."/>
            <person name="Rusch D."/>
            <person name="Podicherti R."/>
            <person name="Tsui H.-C.T."/>
            <person name="Winkler M.E."/>
        </authorList>
    </citation>
    <scope>NUCLEOTIDE SEQUENCE</scope>
</reference>
<evidence type="ECO:0008006" key="9">
    <source>
        <dbReference type="Google" id="ProtNLM"/>
    </source>
</evidence>
<dbReference type="InterPro" id="IPR001872">
    <property type="entry name" value="Peptidase_A8"/>
</dbReference>
<dbReference type="GO" id="GO:0016020">
    <property type="term" value="C:membrane"/>
    <property type="evidence" value="ECO:0007669"/>
    <property type="project" value="InterPro"/>
</dbReference>
<dbReference type="HAMAP" id="MF_00161">
    <property type="entry name" value="LspA"/>
    <property type="match status" value="1"/>
</dbReference>
<dbReference type="PANTHER" id="PTHR33695:SF1">
    <property type="entry name" value="LIPOPROTEIN SIGNAL PEPTIDASE"/>
    <property type="match status" value="1"/>
</dbReference>
<accession>A0A381SNP7</accession>
<keyword evidence="1" id="KW-1003">Cell membrane</keyword>
<organism evidence="8">
    <name type="scientific">marine metagenome</name>
    <dbReference type="NCBI Taxonomy" id="408172"/>
    <lineage>
        <taxon>unclassified sequences</taxon>
        <taxon>metagenomes</taxon>
        <taxon>ecological metagenomes</taxon>
    </lineage>
</organism>
<evidence type="ECO:0000256" key="2">
    <source>
        <dbReference type="ARBA" id="ARBA00022670"/>
    </source>
</evidence>
<protein>
    <recommendedName>
        <fullName evidence="9">Lipoprotein signal peptidase</fullName>
    </recommendedName>
</protein>
<keyword evidence="5 7" id="KW-1133">Transmembrane helix</keyword>
<feature type="non-terminal residue" evidence="8">
    <location>
        <position position="1"/>
    </location>
</feature>
<evidence type="ECO:0000256" key="4">
    <source>
        <dbReference type="ARBA" id="ARBA00022801"/>
    </source>
</evidence>
<evidence type="ECO:0000256" key="6">
    <source>
        <dbReference type="ARBA" id="ARBA00023136"/>
    </source>
</evidence>
<keyword evidence="4" id="KW-0378">Hydrolase</keyword>
<keyword evidence="2" id="KW-0645">Protease</keyword>
<dbReference type="NCBIfam" id="TIGR00077">
    <property type="entry name" value="lspA"/>
    <property type="match status" value="1"/>
</dbReference>
<feature type="transmembrane region" description="Helical" evidence="7">
    <location>
        <begin position="49"/>
        <end position="67"/>
    </location>
</feature>
<feature type="transmembrane region" description="Helical" evidence="7">
    <location>
        <begin position="117"/>
        <end position="136"/>
    </location>
</feature>
<evidence type="ECO:0000256" key="3">
    <source>
        <dbReference type="ARBA" id="ARBA00022692"/>
    </source>
</evidence>
<dbReference type="AlphaFoldDB" id="A0A381SNP7"/>